<evidence type="ECO:0000256" key="3">
    <source>
        <dbReference type="ARBA" id="ARBA00008507"/>
    </source>
</evidence>
<evidence type="ECO:0000256" key="1">
    <source>
        <dbReference type="ARBA" id="ARBA00003757"/>
    </source>
</evidence>
<dbReference type="GO" id="GO:0007005">
    <property type="term" value="P:mitochondrion organization"/>
    <property type="evidence" value="ECO:0007669"/>
    <property type="project" value="InterPro"/>
</dbReference>
<sequence>MHEIVTLQLGQSSNYLATHFWNAQESYFTYSADEQPLVDHDVHWRPGIGADGSETFMPRTVIYDLKGGFGSLKKINALYEVEDQGQSSSLWNGPTVVQRQQPIEASAYQRSLEQGLEPPELTTSTVRYWSDFNRVFFHPRSIVQLNEYELNSTIAPFEKWSSGEDLFASLDKEHDLLDRDLRPFAEEADHMQGIQILTTIDDAWGGFASRYIERLRDEYGKTTIWAWGLQDSFQGIPREKRLLRLVNKAKTMVELYKQASLLIPLALPQTLRGSGVILDASSQWHTSALLSAAMESVTLPSRLKDMANRDNLGTISDLLNVHGRQTVANLQMSISKANRVPHSEDIGDKPADGLRLDVDFKPSDDLETYHRQNGFSKPHIFSQVLATRGEKPEDDEMTDAPDDEGDDDLRRRPRREPISRRYKSLLSFPLLDSFPKIFKDEAGNSLEGSMAVTTSLSTDTALSGRLRTLRSTVMRSIGLEDRETLSNDLAEMADEYHEGWSSGSDEGEDD</sequence>
<gene>
    <name evidence="8" type="ORF">NKR23_g2321</name>
</gene>
<feature type="compositionally biased region" description="Acidic residues" evidence="5">
    <location>
        <begin position="392"/>
        <end position="407"/>
    </location>
</feature>
<dbReference type="EMBL" id="JANBVO010000004">
    <property type="protein sequence ID" value="KAJ9154802.1"/>
    <property type="molecule type" value="Genomic_DNA"/>
</dbReference>
<dbReference type="InterPro" id="IPR049942">
    <property type="entry name" value="DML1/Misato"/>
</dbReference>
<dbReference type="Pfam" id="PF14881">
    <property type="entry name" value="Tubulin_3"/>
    <property type="match status" value="1"/>
</dbReference>
<dbReference type="Pfam" id="PF10644">
    <property type="entry name" value="Misat_Tub_SegII"/>
    <property type="match status" value="1"/>
</dbReference>
<dbReference type="CDD" id="cd06060">
    <property type="entry name" value="misato"/>
    <property type="match status" value="1"/>
</dbReference>
<proteinExistence type="inferred from homology"/>
<dbReference type="Gene3D" id="3.40.50.1440">
    <property type="entry name" value="Tubulin/FtsZ, GTPase domain"/>
    <property type="match status" value="1"/>
</dbReference>
<dbReference type="InterPro" id="IPR019605">
    <property type="entry name" value="Misato_II_tubulin-like"/>
</dbReference>
<dbReference type="PANTHER" id="PTHR13391">
    <property type="entry name" value="MITOCHONDRIAL DISTRIBUTION REGULATOR MISATO"/>
    <property type="match status" value="1"/>
</dbReference>
<dbReference type="GO" id="GO:0005739">
    <property type="term" value="C:mitochondrion"/>
    <property type="evidence" value="ECO:0007669"/>
    <property type="project" value="UniProtKB-SubCell"/>
</dbReference>
<evidence type="ECO:0000256" key="5">
    <source>
        <dbReference type="SAM" id="MobiDB-lite"/>
    </source>
</evidence>
<comment type="function">
    <text evidence="1">Involved in the partitioning of the mitochondrial organelle and mitochondrial DNA (mtDNA) inheritance.</text>
</comment>
<organism evidence="8 9">
    <name type="scientific">Pleurostoma richardsiae</name>
    <dbReference type="NCBI Taxonomy" id="41990"/>
    <lineage>
        <taxon>Eukaryota</taxon>
        <taxon>Fungi</taxon>
        <taxon>Dikarya</taxon>
        <taxon>Ascomycota</taxon>
        <taxon>Pezizomycotina</taxon>
        <taxon>Sordariomycetes</taxon>
        <taxon>Sordariomycetidae</taxon>
        <taxon>Calosphaeriales</taxon>
        <taxon>Pleurostomataceae</taxon>
        <taxon>Pleurostoma</taxon>
    </lineage>
</organism>
<dbReference type="SUPFAM" id="SSF52490">
    <property type="entry name" value="Tubulin nucleotide-binding domain-like"/>
    <property type="match status" value="1"/>
</dbReference>
<dbReference type="InterPro" id="IPR036525">
    <property type="entry name" value="Tubulin/FtsZ_GTPase_sf"/>
</dbReference>
<evidence type="ECO:0000313" key="8">
    <source>
        <dbReference type="EMBL" id="KAJ9154802.1"/>
    </source>
</evidence>
<comment type="subcellular location">
    <subcellularLocation>
        <location evidence="2">Mitochondrion</location>
    </subcellularLocation>
</comment>
<comment type="similarity">
    <text evidence="3">Belongs to the misato family.</text>
</comment>
<dbReference type="PANTHER" id="PTHR13391:SF0">
    <property type="entry name" value="PROTEIN MISATO HOMOLOG 1"/>
    <property type="match status" value="1"/>
</dbReference>
<reference evidence="8" key="1">
    <citation type="submission" date="2022-07" db="EMBL/GenBank/DDBJ databases">
        <title>Fungi with potential for degradation of polypropylene.</title>
        <authorList>
            <person name="Gostincar C."/>
        </authorList>
    </citation>
    <scope>NUCLEOTIDE SEQUENCE</scope>
    <source>
        <strain evidence="8">EXF-13308</strain>
    </source>
</reference>
<feature type="domain" description="DML1/Misato tubulin" evidence="7">
    <location>
        <begin position="118"/>
        <end position="303"/>
    </location>
</feature>
<name>A0AA38RQI5_9PEZI</name>
<protein>
    <submittedName>
        <fullName evidence="8">Protein dml-1</fullName>
    </submittedName>
</protein>
<feature type="domain" description="Misato Segment II tubulin-like" evidence="6">
    <location>
        <begin position="2"/>
        <end position="114"/>
    </location>
</feature>
<feature type="region of interest" description="Disordered" evidence="5">
    <location>
        <begin position="482"/>
        <end position="510"/>
    </location>
</feature>
<evidence type="ECO:0000313" key="9">
    <source>
        <dbReference type="Proteomes" id="UP001174694"/>
    </source>
</evidence>
<dbReference type="Proteomes" id="UP001174694">
    <property type="component" value="Unassembled WGS sequence"/>
</dbReference>
<keyword evidence="4" id="KW-0496">Mitochondrion</keyword>
<evidence type="ECO:0000259" key="7">
    <source>
        <dbReference type="Pfam" id="PF14881"/>
    </source>
</evidence>
<dbReference type="InterPro" id="IPR029209">
    <property type="entry name" value="DML1/Misato_tubulin"/>
</dbReference>
<evidence type="ECO:0000256" key="2">
    <source>
        <dbReference type="ARBA" id="ARBA00004173"/>
    </source>
</evidence>
<feature type="region of interest" description="Disordered" evidence="5">
    <location>
        <begin position="389"/>
        <end position="416"/>
    </location>
</feature>
<keyword evidence="9" id="KW-1185">Reference proteome</keyword>
<evidence type="ECO:0000256" key="4">
    <source>
        <dbReference type="ARBA" id="ARBA00023128"/>
    </source>
</evidence>
<dbReference type="AlphaFoldDB" id="A0AA38RQI5"/>
<accession>A0AA38RQI5</accession>
<evidence type="ECO:0000259" key="6">
    <source>
        <dbReference type="Pfam" id="PF10644"/>
    </source>
</evidence>
<comment type="caution">
    <text evidence="8">The sequence shown here is derived from an EMBL/GenBank/DDBJ whole genome shotgun (WGS) entry which is preliminary data.</text>
</comment>